<evidence type="ECO:0000313" key="5">
    <source>
        <dbReference type="Proteomes" id="UP000672602"/>
    </source>
</evidence>
<dbReference type="RefSeq" id="WP_210681828.1">
    <property type="nucleotide sequence ID" value="NZ_JAGMWN010000004.1"/>
</dbReference>
<dbReference type="EMBL" id="JAGMWN010000004">
    <property type="protein sequence ID" value="MBP5857238.1"/>
    <property type="molecule type" value="Genomic_DNA"/>
</dbReference>
<dbReference type="CDD" id="cd05233">
    <property type="entry name" value="SDR_c"/>
    <property type="match status" value="1"/>
</dbReference>
<dbReference type="PRINTS" id="PR00080">
    <property type="entry name" value="SDRFAMILY"/>
</dbReference>
<evidence type="ECO:0000256" key="2">
    <source>
        <dbReference type="RuleBase" id="RU000363"/>
    </source>
</evidence>
<dbReference type="Gene3D" id="3.40.50.720">
    <property type="entry name" value="NAD(P)-binding Rossmann-like Domain"/>
    <property type="match status" value="1"/>
</dbReference>
<evidence type="ECO:0000256" key="1">
    <source>
        <dbReference type="ARBA" id="ARBA00006484"/>
    </source>
</evidence>
<proteinExistence type="inferred from homology"/>
<protein>
    <submittedName>
        <fullName evidence="4">SDR family oxidoreductase</fullName>
    </submittedName>
</protein>
<dbReference type="InterPro" id="IPR057326">
    <property type="entry name" value="KR_dom"/>
</dbReference>
<gene>
    <name evidence="4" type="ORF">KAJ83_09480</name>
</gene>
<organism evidence="4 5">
    <name type="scientific">Marivibrio halodurans</name>
    <dbReference type="NCBI Taxonomy" id="2039722"/>
    <lineage>
        <taxon>Bacteria</taxon>
        <taxon>Pseudomonadati</taxon>
        <taxon>Pseudomonadota</taxon>
        <taxon>Alphaproteobacteria</taxon>
        <taxon>Rhodospirillales</taxon>
        <taxon>Rhodospirillaceae</taxon>
        <taxon>Marivibrio</taxon>
    </lineage>
</organism>
<dbReference type="InterPro" id="IPR020904">
    <property type="entry name" value="Sc_DH/Rdtase_CS"/>
</dbReference>
<sequence length="258" mass="25907">MTEAEDLTGRHALVTGGYKGIGAAISRRLAARGAKVTILARDGAAAATFAEGLPHARAAACDITDAARVAEAFADAAAAFGPVDILVANAGGTTARPLAEESVEGFREGLEVNLVGVFTCMKAALPAMTDAGWGRIVVVASTAGLKAYPGVAAYVAAKHGAVGLVRAAALETARRGVTVNAVCPGYTETDLAAQAVAAIAARGNRTEAEARAVLARTNPMGRLIDPAEVANTVEWLVMPGSESITGQAIAVAGGEVMG</sequence>
<dbReference type="InterPro" id="IPR050259">
    <property type="entry name" value="SDR"/>
</dbReference>
<dbReference type="Proteomes" id="UP000672602">
    <property type="component" value="Unassembled WGS sequence"/>
</dbReference>
<dbReference type="Pfam" id="PF00106">
    <property type="entry name" value="adh_short"/>
    <property type="match status" value="1"/>
</dbReference>
<dbReference type="PANTHER" id="PTHR42879:SF2">
    <property type="entry name" value="3-OXOACYL-[ACYL-CARRIER-PROTEIN] REDUCTASE FABG"/>
    <property type="match status" value="1"/>
</dbReference>
<dbReference type="InterPro" id="IPR036291">
    <property type="entry name" value="NAD(P)-bd_dom_sf"/>
</dbReference>
<dbReference type="SUPFAM" id="SSF51735">
    <property type="entry name" value="NAD(P)-binding Rossmann-fold domains"/>
    <property type="match status" value="1"/>
</dbReference>
<comment type="caution">
    <text evidence="4">The sequence shown here is derived from an EMBL/GenBank/DDBJ whole genome shotgun (WGS) entry which is preliminary data.</text>
</comment>
<evidence type="ECO:0000259" key="3">
    <source>
        <dbReference type="SMART" id="SM00822"/>
    </source>
</evidence>
<dbReference type="SMART" id="SM00822">
    <property type="entry name" value="PKS_KR"/>
    <property type="match status" value="1"/>
</dbReference>
<dbReference type="GO" id="GO:0032787">
    <property type="term" value="P:monocarboxylic acid metabolic process"/>
    <property type="evidence" value="ECO:0007669"/>
    <property type="project" value="UniProtKB-ARBA"/>
</dbReference>
<evidence type="ECO:0000313" key="4">
    <source>
        <dbReference type="EMBL" id="MBP5857238.1"/>
    </source>
</evidence>
<dbReference type="InterPro" id="IPR002347">
    <property type="entry name" value="SDR_fam"/>
</dbReference>
<comment type="similarity">
    <text evidence="1 2">Belongs to the short-chain dehydrogenases/reductases (SDR) family.</text>
</comment>
<accession>A0A8J7SM79</accession>
<dbReference type="PRINTS" id="PR00081">
    <property type="entry name" value="GDHRDH"/>
</dbReference>
<dbReference type="FunFam" id="3.40.50.720:FF:000084">
    <property type="entry name" value="Short-chain dehydrogenase reductase"/>
    <property type="match status" value="1"/>
</dbReference>
<dbReference type="PROSITE" id="PS00061">
    <property type="entry name" value="ADH_SHORT"/>
    <property type="match status" value="1"/>
</dbReference>
<dbReference type="PANTHER" id="PTHR42879">
    <property type="entry name" value="3-OXOACYL-(ACYL-CARRIER-PROTEIN) REDUCTASE"/>
    <property type="match status" value="1"/>
</dbReference>
<name>A0A8J7SM79_9PROT</name>
<keyword evidence="5" id="KW-1185">Reference proteome</keyword>
<dbReference type="AlphaFoldDB" id="A0A8J7SM79"/>
<reference evidence="4" key="1">
    <citation type="submission" date="2021-04" db="EMBL/GenBank/DDBJ databases">
        <authorList>
            <person name="Zhang D.-C."/>
        </authorList>
    </citation>
    <scope>NUCLEOTIDE SEQUENCE</scope>
    <source>
        <strain evidence="4">CGMCC 1.15697</strain>
    </source>
</reference>
<feature type="domain" description="Ketoreductase" evidence="3">
    <location>
        <begin position="10"/>
        <end position="185"/>
    </location>
</feature>